<organism evidence="3 4">
    <name type="scientific">Desulfocicer vacuolatum DSM 3385</name>
    <dbReference type="NCBI Taxonomy" id="1121400"/>
    <lineage>
        <taxon>Bacteria</taxon>
        <taxon>Pseudomonadati</taxon>
        <taxon>Thermodesulfobacteriota</taxon>
        <taxon>Desulfobacteria</taxon>
        <taxon>Desulfobacterales</taxon>
        <taxon>Desulfobacteraceae</taxon>
        <taxon>Desulfocicer</taxon>
    </lineage>
</organism>
<evidence type="ECO:0000256" key="1">
    <source>
        <dbReference type="SAM" id="MobiDB-lite"/>
    </source>
</evidence>
<evidence type="ECO:0000313" key="4">
    <source>
        <dbReference type="Proteomes" id="UP000192418"/>
    </source>
</evidence>
<dbReference type="Gene3D" id="2.60.120.260">
    <property type="entry name" value="Galactose-binding domain-like"/>
    <property type="match status" value="1"/>
</dbReference>
<gene>
    <name evidence="3" type="ORF">SAMN02746065_12012</name>
</gene>
<keyword evidence="2" id="KW-0472">Membrane</keyword>
<feature type="region of interest" description="Disordered" evidence="1">
    <location>
        <begin position="275"/>
        <end position="308"/>
    </location>
</feature>
<sequence>MVNIAFPNVIHENFADWNTCSQSRPIDGHYFIGSCSLTVCPSDNNTEVSPYTPKTSNITTLNNAVHKMIFENGSYKSEKQVYVANNSLDQRYNGESMDLAYFLAKYMTKKALYIEIPEHGDLWATGEIKEKQSSNDTTSWTIQGIDGLKAKIWGFLTDPGNDLINSTDESGNAPAGPVNSELISNDNPGSPSKLFIVPSASYTALGSLDQLVKDARAHTGKDVRLETLTMKNCRDRFRQDTARDPDDVITKFILPVGFESADLTNLIELLFENSDNSEKSSSDDKISSNKTNLNISNHNSAEPETDETIGFTQKAKDIVKNPSSFSTCFNIAVLTTALFLLVFMFQQGIKPVGWVSPAAIGKISGTPNHNSSMDGLGDGYWENGSFIHGKTTVLEEDGLENAKPGELYFGLILNGNDQKKISRIKFLSARQEHMVNHIKSFDIQIQDSPGSSWITVLSNLTGNEDSWNEFDIPYRQKIHGIRVAYTKVSYGAPTVLEFKVFIDQIKTWSLVLKVSLLILATILLLKRKFYTLPNKKIKNI</sequence>
<feature type="compositionally biased region" description="Basic and acidic residues" evidence="1">
    <location>
        <begin position="276"/>
        <end position="287"/>
    </location>
</feature>
<name>A0A1W2DS82_9BACT</name>
<keyword evidence="4" id="KW-1185">Reference proteome</keyword>
<accession>A0A1W2DS82</accession>
<reference evidence="3 4" key="1">
    <citation type="submission" date="2017-04" db="EMBL/GenBank/DDBJ databases">
        <authorList>
            <person name="Afonso C.L."/>
            <person name="Miller P.J."/>
            <person name="Scott M.A."/>
            <person name="Spackman E."/>
            <person name="Goraichik I."/>
            <person name="Dimitrov K.M."/>
            <person name="Suarez D.L."/>
            <person name="Swayne D.E."/>
        </authorList>
    </citation>
    <scope>NUCLEOTIDE SEQUENCE [LARGE SCALE GENOMIC DNA]</scope>
    <source>
        <strain evidence="3 4">DSM 3385</strain>
    </source>
</reference>
<evidence type="ECO:0000256" key="2">
    <source>
        <dbReference type="SAM" id="Phobius"/>
    </source>
</evidence>
<proteinExistence type="predicted"/>
<dbReference type="STRING" id="1121400.SAMN02746065_12012"/>
<dbReference type="AlphaFoldDB" id="A0A1W2DS82"/>
<feature type="compositionally biased region" description="Polar residues" evidence="1">
    <location>
        <begin position="291"/>
        <end position="302"/>
    </location>
</feature>
<evidence type="ECO:0000313" key="3">
    <source>
        <dbReference type="EMBL" id="SMD00249.1"/>
    </source>
</evidence>
<feature type="transmembrane region" description="Helical" evidence="2">
    <location>
        <begin position="507"/>
        <end position="525"/>
    </location>
</feature>
<keyword evidence="2" id="KW-0812">Transmembrane</keyword>
<dbReference type="EMBL" id="FWXY01000020">
    <property type="protein sequence ID" value="SMD00249.1"/>
    <property type="molecule type" value="Genomic_DNA"/>
</dbReference>
<keyword evidence="2" id="KW-1133">Transmembrane helix</keyword>
<evidence type="ECO:0008006" key="5">
    <source>
        <dbReference type="Google" id="ProtNLM"/>
    </source>
</evidence>
<dbReference type="Proteomes" id="UP000192418">
    <property type="component" value="Unassembled WGS sequence"/>
</dbReference>
<protein>
    <recommendedName>
        <fullName evidence="5">F5/8 type C domain-containing protein</fullName>
    </recommendedName>
</protein>